<evidence type="ECO:0000313" key="3">
    <source>
        <dbReference type="Proteomes" id="UP000190367"/>
    </source>
</evidence>
<feature type="chain" id="PRO_5010587575" description="DUF1795 domain-containing protein" evidence="1">
    <location>
        <begin position="20"/>
        <end position="314"/>
    </location>
</feature>
<feature type="signal peptide" evidence="1">
    <location>
        <begin position="1"/>
        <end position="19"/>
    </location>
</feature>
<evidence type="ECO:0008006" key="4">
    <source>
        <dbReference type="Google" id="ProtNLM"/>
    </source>
</evidence>
<keyword evidence="1" id="KW-0732">Signal</keyword>
<name>A0A1T4SR73_9BACT</name>
<dbReference type="RefSeq" id="WP_078670705.1">
    <property type="nucleotide sequence ID" value="NZ_FUWZ01000003.1"/>
</dbReference>
<dbReference type="EMBL" id="FUWZ01000003">
    <property type="protein sequence ID" value="SKA30729.1"/>
    <property type="molecule type" value="Genomic_DNA"/>
</dbReference>
<gene>
    <name evidence="2" type="ORF">SAMN04488128_103341</name>
</gene>
<proteinExistence type="predicted"/>
<sequence length="314" mass="34964">MKPFLSLCLLLCLAAGARAQYKLDSIIRNTKTARHVRIPGTHLYMVPPAQYTIAKNFIGLHHKERGMINVYDLPGGNFYTNAASFSKAAFVEKGATVYDYQELNIDGYPAKFVAAQGAPTHITLGLVFGDTTFSTSVMAVYPTGNETARKEMLACLRSIWYDPQQPIDPFETANFTIDTKETPFRFFKYAASLYIYTVNGADTKEDPDGPFVMVAQFPNDNTAPPKEIAAMMVGKFREYGLTDPETKQESSDRINNNEAYQVEIQGQLKNKPVTAYCCVVIKGDQAIVLQAISKKDTTGDLQHFKKMAFSIQVK</sequence>
<evidence type="ECO:0000256" key="1">
    <source>
        <dbReference type="SAM" id="SignalP"/>
    </source>
</evidence>
<dbReference type="Proteomes" id="UP000190367">
    <property type="component" value="Unassembled WGS sequence"/>
</dbReference>
<dbReference type="AlphaFoldDB" id="A0A1T4SR73"/>
<accession>A0A1T4SR73</accession>
<protein>
    <recommendedName>
        <fullName evidence="4">DUF1795 domain-containing protein</fullName>
    </recommendedName>
</protein>
<dbReference type="STRING" id="634771.SAMN04488128_103341"/>
<organism evidence="2 3">
    <name type="scientific">Chitinophaga eiseniae</name>
    <dbReference type="NCBI Taxonomy" id="634771"/>
    <lineage>
        <taxon>Bacteria</taxon>
        <taxon>Pseudomonadati</taxon>
        <taxon>Bacteroidota</taxon>
        <taxon>Chitinophagia</taxon>
        <taxon>Chitinophagales</taxon>
        <taxon>Chitinophagaceae</taxon>
        <taxon>Chitinophaga</taxon>
    </lineage>
</organism>
<dbReference type="OrthoDB" id="1492980at2"/>
<keyword evidence="3" id="KW-1185">Reference proteome</keyword>
<reference evidence="3" key="1">
    <citation type="submission" date="2017-02" db="EMBL/GenBank/DDBJ databases">
        <authorList>
            <person name="Varghese N."/>
            <person name="Submissions S."/>
        </authorList>
    </citation>
    <scope>NUCLEOTIDE SEQUENCE [LARGE SCALE GENOMIC DNA]</scope>
    <source>
        <strain evidence="3">DSM 22224</strain>
    </source>
</reference>
<evidence type="ECO:0000313" key="2">
    <source>
        <dbReference type="EMBL" id="SKA30729.1"/>
    </source>
</evidence>